<proteinExistence type="predicted"/>
<keyword evidence="2" id="KW-1185">Reference proteome</keyword>
<organism evidence="1 2">
    <name type="scientific">Roseovarius pacificus</name>
    <dbReference type="NCBI Taxonomy" id="337701"/>
    <lineage>
        <taxon>Bacteria</taxon>
        <taxon>Pseudomonadati</taxon>
        <taxon>Pseudomonadota</taxon>
        <taxon>Alphaproteobacteria</taxon>
        <taxon>Rhodobacterales</taxon>
        <taxon>Roseobacteraceae</taxon>
        <taxon>Roseovarius</taxon>
    </lineage>
</organism>
<dbReference type="STRING" id="337701.SAMN05444398_101859"/>
<dbReference type="EMBL" id="FRBR01000001">
    <property type="protein sequence ID" value="SHL17546.1"/>
    <property type="molecule type" value="Genomic_DNA"/>
</dbReference>
<dbReference type="RefSeq" id="WP_073033064.1">
    <property type="nucleotide sequence ID" value="NZ_BMLR01000001.1"/>
</dbReference>
<sequence>MAKLNKIVRRNPLSRFTQVAPTGGAGFALLADGLDLAYERLEPAAIEEQKRRGMEAGQQAAADQFDVDIEPGAAGTVSSQGQAGNAAWRDAIASIESAGSGDYSAIGPETAKGNRAYGRYQVMDFNIGPWTEKHLGKRMTPQEFLNDREAQDRVFDAEFGANVEKYGSPQEAASVWFTGRPISQGSGAKDILGTSGSDYVSKFNRSLGQRAISADTSGTISTQGKPSITIRTSDGKLQQRLYSPFSGPILQAYNTAAKVAYQAEILEKGTTDLLEISQQFPLDAEGFAGAAKEYVDQIVEAAPSQLKPYIREELEAEATRRVRGVMTEYHRDTQQRANNSSRALVERYSDEYAEAIASGDQGQITAAQSRLDGVLQAREKLPGVAWTEEQSANVFIDSRKAGERLIERQKKQQAADAKEEFGLIIESAKRGLTADNEAILNDPAMTALHPELAQEALAFTVIRDQMPEFLKLTPDQMEEGVRELRGKKITGDLDIKVIDAMDTIAKNSRRAWNEDPVAAAQQAFKNNPPPELPDLTADDPSQFTTALSERVRYMNEEVFAGGYTDTQAYLNKQESEALATALSKDMPPELRAALSAAIVDGAGPAAVRIFDEIDGDRLTQFSGKMMAVGANPVVATEILRGQKIMSEGTVSIPTESTVRDMFNGDFAPAFAGLPGGIEAQADAMMAARAIYANRAGGAELDDAGKEDLMRQSINAALGGSKNKRGHATGGVQTILKNQTLLPVGVSGIDVEAAMQKALTGTAPHKGRGPLSAMGNLGAALFDSTSYELDPEVWAEASDQGTPTLGGIPTIGGVIPKRLIDGGNVRLIAAGQQGYRMEVTIGSGTYDATDANGKLFFFDLNKLMEAAIAPNAPRGSWWMPGSPTPDRAPQT</sequence>
<dbReference type="Proteomes" id="UP000183974">
    <property type="component" value="Unassembled WGS sequence"/>
</dbReference>
<dbReference type="OrthoDB" id="7847560at2"/>
<dbReference type="AlphaFoldDB" id="A0A1M6YGZ6"/>
<evidence type="ECO:0000313" key="1">
    <source>
        <dbReference type="EMBL" id="SHL17546.1"/>
    </source>
</evidence>
<evidence type="ECO:0000313" key="2">
    <source>
        <dbReference type="Proteomes" id="UP000183974"/>
    </source>
</evidence>
<name>A0A1M6YGZ6_9RHOB</name>
<reference evidence="1 2" key="1">
    <citation type="submission" date="2016-11" db="EMBL/GenBank/DDBJ databases">
        <authorList>
            <person name="Jaros S."/>
            <person name="Januszkiewicz K."/>
            <person name="Wedrychowicz H."/>
        </authorList>
    </citation>
    <scope>NUCLEOTIDE SEQUENCE [LARGE SCALE GENOMIC DNA]</scope>
    <source>
        <strain evidence="1 2">DSM 29589</strain>
    </source>
</reference>
<gene>
    <name evidence="1" type="ORF">SAMN05444398_101859</name>
</gene>
<accession>A0A1M6YGZ6</accession>
<protein>
    <submittedName>
        <fullName evidence="1">Uncharacterized protein</fullName>
    </submittedName>
</protein>